<comment type="caution">
    <text evidence="1">The sequence shown here is derived from an EMBL/GenBank/DDBJ whole genome shotgun (WGS) entry which is preliminary data.</text>
</comment>
<organism evidence="1 2">
    <name type="scientific">Stephania yunnanensis</name>
    <dbReference type="NCBI Taxonomy" id="152371"/>
    <lineage>
        <taxon>Eukaryota</taxon>
        <taxon>Viridiplantae</taxon>
        <taxon>Streptophyta</taxon>
        <taxon>Embryophyta</taxon>
        <taxon>Tracheophyta</taxon>
        <taxon>Spermatophyta</taxon>
        <taxon>Magnoliopsida</taxon>
        <taxon>Ranunculales</taxon>
        <taxon>Menispermaceae</taxon>
        <taxon>Menispermoideae</taxon>
        <taxon>Cissampelideae</taxon>
        <taxon>Stephania</taxon>
    </lineage>
</organism>
<accession>A0AAP0EYP2</accession>
<evidence type="ECO:0000313" key="1">
    <source>
        <dbReference type="EMBL" id="KAK9098318.1"/>
    </source>
</evidence>
<proteinExistence type="predicted"/>
<dbReference type="AlphaFoldDB" id="A0AAP0EYP2"/>
<evidence type="ECO:0000313" key="2">
    <source>
        <dbReference type="Proteomes" id="UP001420932"/>
    </source>
</evidence>
<sequence>MATWACLDARVGDLADLASAARDQVLGQLDATTCGELGDSKYNLVPLEGAHTFVSLFIVYSCN</sequence>
<protein>
    <submittedName>
        <fullName evidence="1">Uncharacterized protein</fullName>
    </submittedName>
</protein>
<dbReference type="EMBL" id="JBBNAF010000011">
    <property type="protein sequence ID" value="KAK9098318.1"/>
    <property type="molecule type" value="Genomic_DNA"/>
</dbReference>
<keyword evidence="2" id="KW-1185">Reference proteome</keyword>
<reference evidence="1 2" key="1">
    <citation type="submission" date="2024-01" db="EMBL/GenBank/DDBJ databases">
        <title>Genome assemblies of Stephania.</title>
        <authorList>
            <person name="Yang L."/>
        </authorList>
    </citation>
    <scope>NUCLEOTIDE SEQUENCE [LARGE SCALE GENOMIC DNA]</scope>
    <source>
        <strain evidence="1">YNDBR</strain>
        <tissue evidence="1">Leaf</tissue>
    </source>
</reference>
<dbReference type="Proteomes" id="UP001420932">
    <property type="component" value="Unassembled WGS sequence"/>
</dbReference>
<name>A0AAP0EYP2_9MAGN</name>
<gene>
    <name evidence="1" type="ORF">Syun_025363</name>
</gene>